<proteinExistence type="predicted"/>
<keyword evidence="1" id="KW-0472">Membrane</keyword>
<gene>
    <name evidence="2" type="primary">AVEN_233224_1</name>
    <name evidence="2" type="ORF">CDAR_299581</name>
</gene>
<feature type="transmembrane region" description="Helical" evidence="1">
    <location>
        <begin position="73"/>
        <end position="95"/>
    </location>
</feature>
<dbReference type="Proteomes" id="UP001054837">
    <property type="component" value="Unassembled WGS sequence"/>
</dbReference>
<sequence length="175" mass="19190">MGRYQQASTVTQQPPHKLLADAADRTLGESVESTLSAHSPRNRLHVDDRESSALFCLFRIVCGSVKKLLSSGVCLLIVRICGMHLLLLLVGWTMIVHGGSAEVAETEPRMIPQSFPGRCRRAPPGLTIPKVAGDNGFYIKISGNPEKYQPGELYTGQWNVLCSSLRHLVNCSPKH</sequence>
<comment type="caution">
    <text evidence="2">The sequence shown here is derived from an EMBL/GenBank/DDBJ whole genome shotgun (WGS) entry which is preliminary data.</text>
</comment>
<keyword evidence="1" id="KW-1133">Transmembrane helix</keyword>
<keyword evidence="3" id="KW-1185">Reference proteome</keyword>
<protein>
    <submittedName>
        <fullName evidence="2">Reelin domain-containing protein</fullName>
    </submittedName>
</protein>
<keyword evidence="1" id="KW-0812">Transmembrane</keyword>
<evidence type="ECO:0000313" key="3">
    <source>
        <dbReference type="Proteomes" id="UP001054837"/>
    </source>
</evidence>
<dbReference type="EMBL" id="BPLQ01006511">
    <property type="protein sequence ID" value="GIY23056.1"/>
    <property type="molecule type" value="Genomic_DNA"/>
</dbReference>
<dbReference type="AlphaFoldDB" id="A0AAV4RQ81"/>
<organism evidence="2 3">
    <name type="scientific">Caerostris darwini</name>
    <dbReference type="NCBI Taxonomy" id="1538125"/>
    <lineage>
        <taxon>Eukaryota</taxon>
        <taxon>Metazoa</taxon>
        <taxon>Ecdysozoa</taxon>
        <taxon>Arthropoda</taxon>
        <taxon>Chelicerata</taxon>
        <taxon>Arachnida</taxon>
        <taxon>Araneae</taxon>
        <taxon>Araneomorphae</taxon>
        <taxon>Entelegynae</taxon>
        <taxon>Araneoidea</taxon>
        <taxon>Araneidae</taxon>
        <taxon>Caerostris</taxon>
    </lineage>
</organism>
<reference evidence="2 3" key="1">
    <citation type="submission" date="2021-06" db="EMBL/GenBank/DDBJ databases">
        <title>Caerostris darwini draft genome.</title>
        <authorList>
            <person name="Kono N."/>
            <person name="Arakawa K."/>
        </authorList>
    </citation>
    <scope>NUCLEOTIDE SEQUENCE [LARGE SCALE GENOMIC DNA]</scope>
</reference>
<evidence type="ECO:0000256" key="1">
    <source>
        <dbReference type="SAM" id="Phobius"/>
    </source>
</evidence>
<accession>A0AAV4RQ81</accession>
<name>A0AAV4RQ81_9ARAC</name>
<evidence type="ECO:0000313" key="2">
    <source>
        <dbReference type="EMBL" id="GIY23056.1"/>
    </source>
</evidence>